<gene>
    <name evidence="1" type="ORF">G6R29_06065</name>
</gene>
<protein>
    <submittedName>
        <fullName evidence="1">Uncharacterized protein</fullName>
    </submittedName>
</protein>
<reference evidence="1 2" key="1">
    <citation type="submission" date="2020-02" db="EMBL/GenBank/DDBJ databases">
        <title>Fructobacillus sp. isolated from paper mulberry of Taiwan.</title>
        <authorList>
            <person name="Lin S.-T."/>
        </authorList>
    </citation>
    <scope>NUCLEOTIDE SEQUENCE [LARGE SCALE GENOMIC DNA]</scope>
    <source>
        <strain evidence="1 2">M2-14</strain>
    </source>
</reference>
<comment type="caution">
    <text evidence="1">The sequence shown here is derived from an EMBL/GenBank/DDBJ whole genome shotgun (WGS) entry which is preliminary data.</text>
</comment>
<organism evidence="1 2">
    <name type="scientific">Fructobacillus broussonetiae</name>
    <dbReference type="NCBI Taxonomy" id="2713173"/>
    <lineage>
        <taxon>Bacteria</taxon>
        <taxon>Bacillati</taxon>
        <taxon>Bacillota</taxon>
        <taxon>Bacilli</taxon>
        <taxon>Lactobacillales</taxon>
        <taxon>Lactobacillaceae</taxon>
        <taxon>Fructobacillus</taxon>
    </lineage>
</organism>
<sequence length="185" mass="21822">MSRPEKRKEKIDGKTYGTAKYYAEIAHVSPQTARRHLKESEISGLGRNPELYPIDELRALSQNYEQKKATSKKYIQYIKDVDEQRQKMLQNFSQHSKIEEERDYTQEEINLAVKNQSKTVERLLRAILYNQGFTFDDEELTEDITKLAINNLNYEDLTASQFNENKVIEKRLNKPNSYLKPIKKD</sequence>
<evidence type="ECO:0000313" key="1">
    <source>
        <dbReference type="EMBL" id="MBS9339183.1"/>
    </source>
</evidence>
<name>A0ABS5R164_9LACO</name>
<dbReference type="Proteomes" id="UP001519504">
    <property type="component" value="Unassembled WGS sequence"/>
</dbReference>
<evidence type="ECO:0000313" key="2">
    <source>
        <dbReference type="Proteomes" id="UP001519504"/>
    </source>
</evidence>
<accession>A0ABS5R164</accession>
<dbReference type="RefSeq" id="WP_213809465.1">
    <property type="nucleotide sequence ID" value="NZ_JAAMFK010000009.1"/>
</dbReference>
<keyword evidence="2" id="KW-1185">Reference proteome</keyword>
<proteinExistence type="predicted"/>
<dbReference type="EMBL" id="JAAMFK010000009">
    <property type="protein sequence ID" value="MBS9339183.1"/>
    <property type="molecule type" value="Genomic_DNA"/>
</dbReference>